<evidence type="ECO:0000313" key="5">
    <source>
        <dbReference type="Proteomes" id="UP000646827"/>
    </source>
</evidence>
<dbReference type="AlphaFoldDB" id="A0A8H7RM07"/>
<dbReference type="EMBL" id="JAEPRB010000725">
    <property type="protein sequence ID" value="KAG2212880.1"/>
    <property type="molecule type" value="Genomic_DNA"/>
</dbReference>
<evidence type="ECO:0000256" key="1">
    <source>
        <dbReference type="SAM" id="Coils"/>
    </source>
</evidence>
<keyword evidence="5" id="KW-1185">Reference proteome</keyword>
<feature type="coiled-coil region" evidence="1">
    <location>
        <begin position="47"/>
        <end position="91"/>
    </location>
</feature>
<dbReference type="Pfam" id="PF14529">
    <property type="entry name" value="Exo_endo_phos_2"/>
    <property type="match status" value="1"/>
</dbReference>
<protein>
    <recommendedName>
        <fullName evidence="3">Endonuclease/exonuclease/phosphatase domain-containing protein</fullName>
    </recommendedName>
</protein>
<feature type="domain" description="Endonuclease/exonuclease/phosphatase" evidence="3">
    <location>
        <begin position="469"/>
        <end position="570"/>
    </location>
</feature>
<sequence>MGHRTRYKEMESFSASKNGLAELLTRLEEVEKRTTSEQRHYSVEERLYTAEDQLKQLNELIEENKALHESVQQLTIELDTTKLELEAAHAKIAQLETCSNNPTESRIIHDVDMDEQLTTTKDSIHALTDEDWAKRKTEIEKSRIQVAADKEKLLQKQLLQLDKQQHSRHHKASSPPTPSTCANVTRKNLPPRKKKNHNSPPTEKMLTWAHRILQPATDTTSYTVVYIPSPRRTLHSEIRRALRLVGIAQERVIDVHFPAHGTVGLLIHSSYEQELRELLSQAKLHTKDDFDPTAASTIGDPTLLAKLTEEERANEAQKLYQERMLTMCLRMPKKHLGVAILRHFTSLPTENSHHIDTSYWERFQQQNPQQHRIKIGLLNATGIDKSPDEIIKFCNNNNIDIILITKTFLVRGRLHTDWHQYHNYAIQPNPKKRGEGGLSLLVRPDLNLHIHHLPTKNRFTLSFKINTYTFHGLYLPPPQQQLQQANNNHCNELLDQINIDNNTIILGDINARSKILTGDHQNNSRGLHVLEPWSLSNGLHIWNGSIARGQPTFRTNAGHSIIDLFISRECAIIDPIMNIHDMTSLKTHHHLCSLSFTPTSPWQQLPIPNATRQHWKLQRLTDPDVKKLYLTQFENNIRSTNNQLDNLKGGSIVIPNNATIEQIGHNLVSAIYDALDHSVTRKQARPKHWKQFWNDELQQKADSREEAYRRWRQSPNIITIRAPLWHKYTACCDKFTKEVRRAQRRTWKQFCSTLGNAPTNEANSVIKRMRRNRQTTHTFSHPKGPQQAVETMLTHLSKVFSGERRSDTSMQFLDIDVDDNPFPVADIEHIINKMAPRKAPGDDHLTGAMLKPLAKPLPHTLSKFFTLCWNWSWIPISWRTAQVVPIYKKNDPTIASNYRPISLTSVIRKLLEHCLLPKLLDNMGALDIAQGGFRHHRGSLDQSFALNTLIQ</sequence>
<evidence type="ECO:0000256" key="2">
    <source>
        <dbReference type="SAM" id="MobiDB-lite"/>
    </source>
</evidence>
<dbReference type="Proteomes" id="UP000646827">
    <property type="component" value="Unassembled WGS sequence"/>
</dbReference>
<gene>
    <name evidence="4" type="ORF">INT45_008129</name>
</gene>
<organism evidence="4 5">
    <name type="scientific">Circinella minor</name>
    <dbReference type="NCBI Taxonomy" id="1195481"/>
    <lineage>
        <taxon>Eukaryota</taxon>
        <taxon>Fungi</taxon>
        <taxon>Fungi incertae sedis</taxon>
        <taxon>Mucoromycota</taxon>
        <taxon>Mucoromycotina</taxon>
        <taxon>Mucoromycetes</taxon>
        <taxon>Mucorales</taxon>
        <taxon>Lichtheimiaceae</taxon>
        <taxon>Circinella</taxon>
    </lineage>
</organism>
<comment type="caution">
    <text evidence="4">The sequence shown here is derived from an EMBL/GenBank/DDBJ whole genome shotgun (WGS) entry which is preliminary data.</text>
</comment>
<accession>A0A8H7RM07</accession>
<dbReference type="GO" id="GO:0003824">
    <property type="term" value="F:catalytic activity"/>
    <property type="evidence" value="ECO:0007669"/>
    <property type="project" value="InterPro"/>
</dbReference>
<keyword evidence="1" id="KW-0175">Coiled coil</keyword>
<dbReference type="SUPFAM" id="SSF56219">
    <property type="entry name" value="DNase I-like"/>
    <property type="match status" value="1"/>
</dbReference>
<dbReference type="OrthoDB" id="2285320at2759"/>
<evidence type="ECO:0000259" key="3">
    <source>
        <dbReference type="Pfam" id="PF14529"/>
    </source>
</evidence>
<proteinExistence type="predicted"/>
<dbReference type="PANTHER" id="PTHR19446">
    <property type="entry name" value="REVERSE TRANSCRIPTASES"/>
    <property type="match status" value="1"/>
</dbReference>
<dbReference type="Gene3D" id="3.60.10.10">
    <property type="entry name" value="Endonuclease/exonuclease/phosphatase"/>
    <property type="match status" value="1"/>
</dbReference>
<dbReference type="InterPro" id="IPR005135">
    <property type="entry name" value="Endo/exonuclease/phosphatase"/>
</dbReference>
<name>A0A8H7RM07_9FUNG</name>
<dbReference type="InterPro" id="IPR036691">
    <property type="entry name" value="Endo/exonu/phosph_ase_sf"/>
</dbReference>
<reference evidence="4 5" key="1">
    <citation type="submission" date="2020-12" db="EMBL/GenBank/DDBJ databases">
        <title>Metabolic potential, ecology and presence of endohyphal bacteria is reflected in genomic diversity of Mucoromycotina.</title>
        <authorList>
            <person name="Muszewska A."/>
            <person name="Okrasinska A."/>
            <person name="Steczkiewicz K."/>
            <person name="Drgas O."/>
            <person name="Orlowska M."/>
            <person name="Perlinska-Lenart U."/>
            <person name="Aleksandrzak-Piekarczyk T."/>
            <person name="Szatraj K."/>
            <person name="Zielenkiewicz U."/>
            <person name="Pilsyk S."/>
            <person name="Malc E."/>
            <person name="Mieczkowski P."/>
            <person name="Kruszewska J.S."/>
            <person name="Biernat P."/>
            <person name="Pawlowska J."/>
        </authorList>
    </citation>
    <scope>NUCLEOTIDE SEQUENCE [LARGE SCALE GENOMIC DNA]</scope>
    <source>
        <strain evidence="4 5">CBS 142.35</strain>
    </source>
</reference>
<feature type="region of interest" description="Disordered" evidence="2">
    <location>
        <begin position="162"/>
        <end position="202"/>
    </location>
</feature>
<evidence type="ECO:0000313" key="4">
    <source>
        <dbReference type="EMBL" id="KAG2212880.1"/>
    </source>
</evidence>